<keyword evidence="3" id="KW-0238">DNA-binding</keyword>
<proteinExistence type="predicted"/>
<dbReference type="Proteomes" id="UP001642360">
    <property type="component" value="Unassembled WGS sequence"/>
</dbReference>
<evidence type="ECO:0000256" key="5">
    <source>
        <dbReference type="ARBA" id="ARBA00023242"/>
    </source>
</evidence>
<keyword evidence="2" id="KW-0805">Transcription regulation</keyword>
<sequence length="112" mass="12983">FGKMEPAYLCFEKRLSNRDVHGNLEIPNWADYLPDGNEVMRVTDRDGITYEFIASVRADERRSLTHDWRAFAFAKGLRTGELLSVYRLGNDNEYAVQVGLEIHGKFIVWETL</sequence>
<name>A0ABC8RRL0_9AQUA</name>
<dbReference type="GO" id="GO:0005634">
    <property type="term" value="C:nucleus"/>
    <property type="evidence" value="ECO:0007669"/>
    <property type="project" value="UniProtKB-SubCell"/>
</dbReference>
<accession>A0ABC8RRL0</accession>
<reference evidence="6 7" key="1">
    <citation type="submission" date="2024-02" db="EMBL/GenBank/DDBJ databases">
        <authorList>
            <person name="Vignale AGUSTIN F."/>
            <person name="Sosa J E."/>
            <person name="Modenutti C."/>
        </authorList>
    </citation>
    <scope>NUCLEOTIDE SEQUENCE [LARGE SCALE GENOMIC DNA]</scope>
</reference>
<comment type="subcellular location">
    <subcellularLocation>
        <location evidence="1">Nucleus</location>
    </subcellularLocation>
</comment>
<dbReference type="Gene3D" id="2.40.330.10">
    <property type="entry name" value="DNA-binding pseudobarrel domain"/>
    <property type="match status" value="1"/>
</dbReference>
<dbReference type="GO" id="GO:0003677">
    <property type="term" value="F:DNA binding"/>
    <property type="evidence" value="ECO:0007669"/>
    <property type="project" value="UniProtKB-KW"/>
</dbReference>
<evidence type="ECO:0000256" key="1">
    <source>
        <dbReference type="ARBA" id="ARBA00004123"/>
    </source>
</evidence>
<dbReference type="InterPro" id="IPR003340">
    <property type="entry name" value="B3_DNA-bd"/>
</dbReference>
<gene>
    <name evidence="6" type="ORF">ILEXP_LOCUS15466</name>
</gene>
<dbReference type="EMBL" id="CAUOFW020001701">
    <property type="protein sequence ID" value="CAK9147559.1"/>
    <property type="molecule type" value="Genomic_DNA"/>
</dbReference>
<evidence type="ECO:0008006" key="8">
    <source>
        <dbReference type="Google" id="ProtNLM"/>
    </source>
</evidence>
<evidence type="ECO:0000256" key="3">
    <source>
        <dbReference type="ARBA" id="ARBA00023125"/>
    </source>
</evidence>
<organism evidence="6 7">
    <name type="scientific">Ilex paraguariensis</name>
    <name type="common">yerba mate</name>
    <dbReference type="NCBI Taxonomy" id="185542"/>
    <lineage>
        <taxon>Eukaryota</taxon>
        <taxon>Viridiplantae</taxon>
        <taxon>Streptophyta</taxon>
        <taxon>Embryophyta</taxon>
        <taxon>Tracheophyta</taxon>
        <taxon>Spermatophyta</taxon>
        <taxon>Magnoliopsida</taxon>
        <taxon>eudicotyledons</taxon>
        <taxon>Gunneridae</taxon>
        <taxon>Pentapetalae</taxon>
        <taxon>asterids</taxon>
        <taxon>campanulids</taxon>
        <taxon>Aquifoliales</taxon>
        <taxon>Aquifoliaceae</taxon>
        <taxon>Ilex</taxon>
    </lineage>
</organism>
<comment type="caution">
    <text evidence="6">The sequence shown here is derived from an EMBL/GenBank/DDBJ whole genome shotgun (WGS) entry which is preliminary data.</text>
</comment>
<evidence type="ECO:0000256" key="4">
    <source>
        <dbReference type="ARBA" id="ARBA00023163"/>
    </source>
</evidence>
<keyword evidence="4" id="KW-0804">Transcription</keyword>
<keyword evidence="7" id="KW-1185">Reference proteome</keyword>
<dbReference type="SUPFAM" id="SSF101936">
    <property type="entry name" value="DNA-binding pseudobarrel domain"/>
    <property type="match status" value="1"/>
</dbReference>
<evidence type="ECO:0000313" key="6">
    <source>
        <dbReference type="EMBL" id="CAK9147559.1"/>
    </source>
</evidence>
<keyword evidence="5" id="KW-0539">Nucleus</keyword>
<dbReference type="InterPro" id="IPR015300">
    <property type="entry name" value="DNA-bd_pseudobarrel_sf"/>
</dbReference>
<feature type="non-terminal residue" evidence="6">
    <location>
        <position position="1"/>
    </location>
</feature>
<evidence type="ECO:0000256" key="2">
    <source>
        <dbReference type="ARBA" id="ARBA00023015"/>
    </source>
</evidence>
<dbReference type="CDD" id="cd10017">
    <property type="entry name" value="B3_DNA"/>
    <property type="match status" value="1"/>
</dbReference>
<dbReference type="AlphaFoldDB" id="A0ABC8RRL0"/>
<evidence type="ECO:0000313" key="7">
    <source>
        <dbReference type="Proteomes" id="UP001642360"/>
    </source>
</evidence>
<protein>
    <recommendedName>
        <fullName evidence="8">TF-B3 domain-containing protein</fullName>
    </recommendedName>
</protein>